<dbReference type="Proteomes" id="UP000807769">
    <property type="component" value="Unassembled WGS sequence"/>
</dbReference>
<accession>A0A9P7EIC8</accession>
<evidence type="ECO:0000313" key="2">
    <source>
        <dbReference type="Proteomes" id="UP000807769"/>
    </source>
</evidence>
<evidence type="ECO:0000313" key="1">
    <source>
        <dbReference type="EMBL" id="KAG1822757.1"/>
    </source>
</evidence>
<dbReference type="GeneID" id="64624349"/>
<dbReference type="OrthoDB" id="3251205at2759"/>
<dbReference type="RefSeq" id="XP_041197163.1">
    <property type="nucleotide sequence ID" value="XM_041330332.1"/>
</dbReference>
<comment type="caution">
    <text evidence="1">The sequence shown here is derived from an EMBL/GenBank/DDBJ whole genome shotgun (WGS) entry which is preliminary data.</text>
</comment>
<gene>
    <name evidence="1" type="ORF">BJ212DRAFT_1263297</name>
</gene>
<name>A0A9P7EIC8_9AGAM</name>
<dbReference type="InterPro" id="IPR040521">
    <property type="entry name" value="KDZ"/>
</dbReference>
<reference evidence="1" key="1">
    <citation type="journal article" date="2020" name="New Phytol.">
        <title>Comparative genomics reveals dynamic genome evolution in host specialist ectomycorrhizal fungi.</title>
        <authorList>
            <person name="Lofgren L.A."/>
            <person name="Nguyen N.H."/>
            <person name="Vilgalys R."/>
            <person name="Ruytinx J."/>
            <person name="Liao H.L."/>
            <person name="Branco S."/>
            <person name="Kuo A."/>
            <person name="LaButti K."/>
            <person name="Lipzen A."/>
            <person name="Andreopoulos W."/>
            <person name="Pangilinan J."/>
            <person name="Riley R."/>
            <person name="Hundley H."/>
            <person name="Na H."/>
            <person name="Barry K."/>
            <person name="Grigoriev I.V."/>
            <person name="Stajich J.E."/>
            <person name="Kennedy P.G."/>
        </authorList>
    </citation>
    <scope>NUCLEOTIDE SEQUENCE</scope>
    <source>
        <strain evidence="1">MN1</strain>
    </source>
</reference>
<proteinExistence type="predicted"/>
<dbReference type="Pfam" id="PF18758">
    <property type="entry name" value="KDZ"/>
    <property type="match status" value="1"/>
</dbReference>
<organism evidence="1 2">
    <name type="scientific">Suillus subaureus</name>
    <dbReference type="NCBI Taxonomy" id="48587"/>
    <lineage>
        <taxon>Eukaryota</taxon>
        <taxon>Fungi</taxon>
        <taxon>Dikarya</taxon>
        <taxon>Basidiomycota</taxon>
        <taxon>Agaricomycotina</taxon>
        <taxon>Agaricomycetes</taxon>
        <taxon>Agaricomycetidae</taxon>
        <taxon>Boletales</taxon>
        <taxon>Suillineae</taxon>
        <taxon>Suillaceae</taxon>
        <taxon>Suillus</taxon>
    </lineage>
</organism>
<protein>
    <submittedName>
        <fullName evidence="1">Uncharacterized protein</fullName>
    </submittedName>
</protein>
<keyword evidence="2" id="KW-1185">Reference proteome</keyword>
<dbReference type="AlphaFoldDB" id="A0A9P7EIC8"/>
<sequence>MKYPLATINKLIDVFAEPFLYSYDIKCTFHSILQHSSLGPAVQDLGIEGVVPGFHGHAHDCLC</sequence>
<dbReference type="EMBL" id="JABBWG010000005">
    <property type="protein sequence ID" value="KAG1822757.1"/>
    <property type="molecule type" value="Genomic_DNA"/>
</dbReference>